<dbReference type="AlphaFoldDB" id="A0A3D9AQA2"/>
<dbReference type="GO" id="GO:0006508">
    <property type="term" value="P:proteolysis"/>
    <property type="evidence" value="ECO:0007669"/>
    <property type="project" value="UniProtKB-KW"/>
</dbReference>
<evidence type="ECO:0000256" key="6">
    <source>
        <dbReference type="ARBA" id="ARBA00022833"/>
    </source>
</evidence>
<evidence type="ECO:0000256" key="3">
    <source>
        <dbReference type="ARBA" id="ARBA00022723"/>
    </source>
</evidence>
<dbReference type="EMBL" id="QNVV01000024">
    <property type="protein sequence ID" value="REC43385.1"/>
    <property type="molecule type" value="Genomic_DNA"/>
</dbReference>
<feature type="domain" description="Peptidase M43 pregnancy-associated plasma-A" evidence="9">
    <location>
        <begin position="212"/>
        <end position="360"/>
    </location>
</feature>
<evidence type="ECO:0000256" key="7">
    <source>
        <dbReference type="ARBA" id="ARBA00023049"/>
    </source>
</evidence>
<reference evidence="11 12" key="1">
    <citation type="submission" date="2018-06" db="EMBL/GenBank/DDBJ databases">
        <title>Novel Chryseobacterium species.</title>
        <authorList>
            <person name="Newman J."/>
            <person name="Hugo C."/>
            <person name="Oosthuizen L."/>
            <person name="Charimba G."/>
        </authorList>
    </citation>
    <scope>NUCLEOTIDE SEQUENCE [LARGE SCALE GENOMIC DNA]</scope>
    <source>
        <strain evidence="11 12">7_F195</strain>
    </source>
</reference>
<organism evidence="11 12">
    <name type="scientific">Chryseobacterium pennipullorum</name>
    <dbReference type="NCBI Taxonomy" id="2258963"/>
    <lineage>
        <taxon>Bacteria</taxon>
        <taxon>Pseudomonadati</taxon>
        <taxon>Bacteroidota</taxon>
        <taxon>Flavobacteriia</taxon>
        <taxon>Flavobacteriales</taxon>
        <taxon>Weeksellaceae</taxon>
        <taxon>Chryseobacterium group</taxon>
        <taxon>Chryseobacterium</taxon>
    </lineage>
</organism>
<evidence type="ECO:0000259" key="10">
    <source>
        <dbReference type="Pfam" id="PF20009"/>
    </source>
</evidence>
<proteinExistence type="inferred from homology"/>
<dbReference type="GO" id="GO:0008237">
    <property type="term" value="F:metallopeptidase activity"/>
    <property type="evidence" value="ECO:0007669"/>
    <property type="project" value="UniProtKB-KW"/>
</dbReference>
<dbReference type="InterPro" id="IPR045474">
    <property type="entry name" value="GEVED"/>
</dbReference>
<dbReference type="PANTHER" id="PTHR47466">
    <property type="match status" value="1"/>
</dbReference>
<dbReference type="SUPFAM" id="SSF55486">
    <property type="entry name" value="Metalloproteases ('zincins'), catalytic domain"/>
    <property type="match status" value="1"/>
</dbReference>
<evidence type="ECO:0000256" key="5">
    <source>
        <dbReference type="ARBA" id="ARBA00022801"/>
    </source>
</evidence>
<evidence type="ECO:0000259" key="9">
    <source>
        <dbReference type="Pfam" id="PF05572"/>
    </source>
</evidence>
<dbReference type="PANTHER" id="PTHR47466:SF1">
    <property type="entry name" value="METALLOPROTEASE MEP1 (AFU_ORTHOLOGUE AFUA_1G07730)-RELATED"/>
    <property type="match status" value="1"/>
</dbReference>
<comment type="similarity">
    <text evidence="1">Belongs to the peptidase M43B family.</text>
</comment>
<name>A0A3D9AQA2_9FLAO</name>
<sequence>MIQFRILFSVLLKSCNTIQVFLFNFNFTTIKYKNTMKKLLFILISCAFSTNFYSQKLEFQECGTDELMKKHYARFPQEKIQDDAFNLELSKMIKSGKLDAHLKNNQVYEIPIVVHVVGDGSAVGTVNNKSDADIIAWVNYTNGVFSGSNSSGMDGASAVLPVRFVFAKIDPSCNPTNGINRINASHLPKYVSGGVNDDNTTNAVNATEITAMGLWDTSKYYNIYVVKKLTSNSGALNGYAYYPGGSKDYSFMATSASAVNAQTLAHEFGHALGLRHTHEGYNATSGDCPVNNDCTLDGDLVCDTEPMKSLYHSSVPYTCQTGKINPCTTQLYAGGERNVMAYTFCFRNLFTQGQATRATAQLLQYRQSLINSPVASTTVINNSTTLTNACTPTSITNPGGYNIGITSVKFGNISNYSSNYKQAANNFYENFTGTYCLGISKTTIPKNAPTTLTVAPGSSNAHIIKAYIDYNNDGQFNETTELVLNQSGVSNGSFATANITPPANAVVNTPLRMRVIGDFNGTAVTACYTPKYGQVEDYSVMINSQALLSLKDTIQNNTAYITKDTGSVYVKGDSKISSLHIYDASGRLLTQKTDINTTEFRYPVEQRDIIIIVNAVFKDGKTITQKLKF</sequence>
<evidence type="ECO:0000313" key="12">
    <source>
        <dbReference type="Proteomes" id="UP000256257"/>
    </source>
</evidence>
<feature type="domain" description="GEVED" evidence="10">
    <location>
        <begin position="464"/>
        <end position="540"/>
    </location>
</feature>
<keyword evidence="7" id="KW-0482">Metalloprotease</keyword>
<evidence type="ECO:0000256" key="8">
    <source>
        <dbReference type="ARBA" id="ARBA00023157"/>
    </source>
</evidence>
<dbReference type="GO" id="GO:0046872">
    <property type="term" value="F:metal ion binding"/>
    <property type="evidence" value="ECO:0007669"/>
    <property type="project" value="UniProtKB-KW"/>
</dbReference>
<keyword evidence="4" id="KW-0732">Signal</keyword>
<evidence type="ECO:0000313" key="11">
    <source>
        <dbReference type="EMBL" id="REC43385.1"/>
    </source>
</evidence>
<comment type="caution">
    <text evidence="11">The sequence shown here is derived from an EMBL/GenBank/DDBJ whole genome shotgun (WGS) entry which is preliminary data.</text>
</comment>
<evidence type="ECO:0000256" key="1">
    <source>
        <dbReference type="ARBA" id="ARBA00008721"/>
    </source>
</evidence>
<dbReference type="Proteomes" id="UP000256257">
    <property type="component" value="Unassembled WGS sequence"/>
</dbReference>
<dbReference type="Pfam" id="PF20009">
    <property type="entry name" value="GEVED"/>
    <property type="match status" value="1"/>
</dbReference>
<dbReference type="InterPro" id="IPR024079">
    <property type="entry name" value="MetalloPept_cat_dom_sf"/>
</dbReference>
<keyword evidence="12" id="KW-1185">Reference proteome</keyword>
<evidence type="ECO:0000256" key="4">
    <source>
        <dbReference type="ARBA" id="ARBA00022729"/>
    </source>
</evidence>
<keyword evidence="3" id="KW-0479">Metal-binding</keyword>
<gene>
    <name evidence="11" type="ORF">DRF67_19485</name>
</gene>
<dbReference type="Gene3D" id="3.40.390.10">
    <property type="entry name" value="Collagenase (Catalytic Domain)"/>
    <property type="match status" value="1"/>
</dbReference>
<evidence type="ECO:0000256" key="2">
    <source>
        <dbReference type="ARBA" id="ARBA00022670"/>
    </source>
</evidence>
<dbReference type="Pfam" id="PF05572">
    <property type="entry name" value="Peptidase_M43"/>
    <property type="match status" value="1"/>
</dbReference>
<keyword evidence="2" id="KW-0645">Protease</keyword>
<keyword evidence="6" id="KW-0862">Zinc</keyword>
<dbReference type="InterPro" id="IPR008754">
    <property type="entry name" value="Peptidase_M43"/>
</dbReference>
<protein>
    <submittedName>
        <fullName evidence="11">Uncharacterized protein</fullName>
    </submittedName>
</protein>
<accession>A0A3D9AQA2</accession>
<keyword evidence="5" id="KW-0378">Hydrolase</keyword>
<keyword evidence="8" id="KW-1015">Disulfide bond</keyword>